<evidence type="ECO:0000259" key="1">
    <source>
        <dbReference type="Pfam" id="PF12417"/>
    </source>
</evidence>
<dbReference type="Pfam" id="PF12417">
    <property type="entry name" value="DUF3669"/>
    <property type="match status" value="1"/>
</dbReference>
<reference evidence="2 3" key="1">
    <citation type="submission" date="2015-05" db="EMBL/GenBank/DDBJ databases">
        <authorList>
            <person name="Wang D.B."/>
            <person name="Wang M."/>
        </authorList>
    </citation>
    <scope>NUCLEOTIDE SEQUENCE [LARGE SCALE GENOMIC DNA]</scope>
    <source>
        <strain evidence="2">VL1</strain>
    </source>
</reference>
<dbReference type="Pfam" id="PF01161">
    <property type="entry name" value="PBP"/>
    <property type="match status" value="1"/>
</dbReference>
<dbReference type="CDD" id="cd00457">
    <property type="entry name" value="PEBP"/>
    <property type="match status" value="1"/>
</dbReference>
<evidence type="ECO:0000313" key="2">
    <source>
        <dbReference type="EMBL" id="CRK28142.1"/>
    </source>
</evidence>
<organism evidence="2 3">
    <name type="scientific">Verticillium longisporum</name>
    <name type="common">Verticillium dahliae var. longisporum</name>
    <dbReference type="NCBI Taxonomy" id="100787"/>
    <lineage>
        <taxon>Eukaryota</taxon>
        <taxon>Fungi</taxon>
        <taxon>Dikarya</taxon>
        <taxon>Ascomycota</taxon>
        <taxon>Pezizomycotina</taxon>
        <taxon>Sordariomycetes</taxon>
        <taxon>Hypocreomycetidae</taxon>
        <taxon>Glomerellales</taxon>
        <taxon>Plectosphaerellaceae</taxon>
        <taxon>Verticillium</taxon>
    </lineage>
</organism>
<dbReference type="InterPro" id="IPR036610">
    <property type="entry name" value="PEBP-like_sf"/>
</dbReference>
<dbReference type="SUPFAM" id="SSF49777">
    <property type="entry name" value="PEBP-like"/>
    <property type="match status" value="1"/>
</dbReference>
<dbReference type="PANTHER" id="PTHR40780:SF3">
    <property type="entry name" value="DUF3669 DOMAIN-CONTAINING PROTEIN"/>
    <property type="match status" value="1"/>
</dbReference>
<dbReference type="InterPro" id="IPR049556">
    <property type="entry name" value="PhiB"/>
</dbReference>
<dbReference type="AlphaFoldDB" id="A0A0G4M1L8"/>
<dbReference type="EMBL" id="CVQH01020640">
    <property type="protein sequence ID" value="CRK28142.1"/>
    <property type="molecule type" value="Genomic_DNA"/>
</dbReference>
<protein>
    <recommendedName>
        <fullName evidence="1">DUF3669 domain-containing protein</fullName>
    </recommendedName>
</protein>
<feature type="domain" description="DUF3669" evidence="1">
    <location>
        <begin position="463"/>
        <end position="527"/>
    </location>
</feature>
<dbReference type="Gene3D" id="3.90.280.10">
    <property type="entry name" value="PEBP-like"/>
    <property type="match status" value="1"/>
</dbReference>
<sequence length="557" mass="62474">MMTSSIHLIAPRLEKTLGCLLKRARNISSLDDRPFHHGPAFVVHPDPTITIVSSDCGPSPAELNAEYLHNDLFKECGRMPCLSWDCPASIKDEVREWLLIIEDLDAPRCRPVVHGLYAGIPATKLSLEPEDFVVVDDEKCTLDGGFHFGRNSKKKVYTAPKPMLNHGLHRYSFQVVALSRQLDVTLLESRATRKEYSKVIQGNRCIQHRRATFCPNNMETAIITITGSESAIERIGMGHCGSVWASKSSIALKREDGGPGRSLLNEHDIHRTLLRAAIGARQLSSSSIQSHQINIPLCHGFLTADDAAWSGILPQLPENYTSCNALLSERIPPIPESARRLLVEKYCPEPIRESILADPKNEDCIIRAYLGRRRFRRRAASRFAAFSLRNYPLHADQIEDLGLDLPAYAAAMAQALAFMHWRARVDANDVEFVLAPARGLGEGATFAPGGKLFDQGSLGSHVLWVLDFDCCRKLSMDEEGVAHAVVKFYRNDPFYPRPGTGLEADERHWESFREAYLETGDLLLTEEDERVQKLPLLYVDEVVRRVGEFKKKDKNTE</sequence>
<gene>
    <name evidence="2" type="ORF">BN1708_004578</name>
</gene>
<accession>A0A0G4M1L8</accession>
<keyword evidence="3" id="KW-1185">Reference proteome</keyword>
<dbReference type="InterPro" id="IPR022137">
    <property type="entry name" value="Znf_prot_DUF3669"/>
</dbReference>
<dbReference type="Proteomes" id="UP000044602">
    <property type="component" value="Unassembled WGS sequence"/>
</dbReference>
<proteinExistence type="predicted"/>
<dbReference type="PANTHER" id="PTHR40780">
    <property type="entry name" value="DUF3669 DOMAIN-CONTAINING PROTEIN"/>
    <property type="match status" value="1"/>
</dbReference>
<name>A0A0G4M1L8_VERLO</name>
<evidence type="ECO:0000313" key="3">
    <source>
        <dbReference type="Proteomes" id="UP000044602"/>
    </source>
</evidence>
<dbReference type="InterPro" id="IPR008914">
    <property type="entry name" value="PEBP"/>
</dbReference>